<feature type="repeat" description="Solcar" evidence="10">
    <location>
        <begin position="13"/>
        <end position="116"/>
    </location>
</feature>
<evidence type="ECO:0000256" key="3">
    <source>
        <dbReference type="ARBA" id="ARBA00006375"/>
    </source>
</evidence>
<dbReference type="Pfam" id="PF00153">
    <property type="entry name" value="Mito_carr"/>
    <property type="match status" value="3"/>
</dbReference>
<keyword evidence="14" id="KW-1185">Reference proteome</keyword>
<dbReference type="GO" id="GO:0015230">
    <property type="term" value="F:FAD transmembrane transporter activity"/>
    <property type="evidence" value="ECO:0007669"/>
    <property type="project" value="EnsemblFungi"/>
</dbReference>
<feature type="transmembrane region" description="Helical" evidence="12">
    <location>
        <begin position="88"/>
        <end position="106"/>
    </location>
</feature>
<dbReference type="InterPro" id="IPR018108">
    <property type="entry name" value="MCP_transmembrane"/>
</dbReference>
<evidence type="ECO:0000256" key="7">
    <source>
        <dbReference type="ARBA" id="ARBA00022737"/>
    </source>
</evidence>
<protein>
    <recommendedName>
        <fullName evidence="4">Mitochondrial thiamine pyrophosphate carrier 1</fullName>
    </recommendedName>
</protein>
<dbReference type="GO" id="GO:0016020">
    <property type="term" value="C:membrane"/>
    <property type="evidence" value="ECO:0007669"/>
    <property type="project" value="UniProtKB-SubCell"/>
</dbReference>
<evidence type="ECO:0000256" key="8">
    <source>
        <dbReference type="ARBA" id="ARBA00022989"/>
    </source>
</evidence>
<evidence type="ECO:0000256" key="10">
    <source>
        <dbReference type="PROSITE-ProRule" id="PRU00282"/>
    </source>
</evidence>
<name>A0A1E4RHH2_9ASCO</name>
<evidence type="ECO:0000256" key="4">
    <source>
        <dbReference type="ARBA" id="ARBA00021935"/>
    </source>
</evidence>
<dbReference type="Proteomes" id="UP000095085">
    <property type="component" value="Unassembled WGS sequence"/>
</dbReference>
<keyword evidence="6 10" id="KW-0812">Transmembrane</keyword>
<proteinExistence type="inferred from homology"/>
<dbReference type="STRING" id="984485.A0A1E4RHH2"/>
<evidence type="ECO:0000256" key="6">
    <source>
        <dbReference type="ARBA" id="ARBA00022692"/>
    </source>
</evidence>
<keyword evidence="5 11" id="KW-0813">Transport</keyword>
<evidence type="ECO:0000256" key="5">
    <source>
        <dbReference type="ARBA" id="ARBA00022448"/>
    </source>
</evidence>
<keyword evidence="7" id="KW-0677">Repeat</keyword>
<comment type="subcellular location">
    <subcellularLocation>
        <location evidence="2">Membrane</location>
        <topology evidence="2">Multi-pass membrane protein</topology>
    </subcellularLocation>
</comment>
<evidence type="ECO:0000256" key="11">
    <source>
        <dbReference type="RuleBase" id="RU000488"/>
    </source>
</evidence>
<dbReference type="EMBL" id="KV454542">
    <property type="protein sequence ID" value="ODV66700.1"/>
    <property type="molecule type" value="Genomic_DNA"/>
</dbReference>
<evidence type="ECO:0000313" key="14">
    <source>
        <dbReference type="Proteomes" id="UP000095085"/>
    </source>
</evidence>
<dbReference type="InterPro" id="IPR023395">
    <property type="entry name" value="MCP_dom_sf"/>
</dbReference>
<dbReference type="InterPro" id="IPR044712">
    <property type="entry name" value="SLC25A32-like"/>
</dbReference>
<accession>A0A1E4RHH2</accession>
<organism evidence="13 14">
    <name type="scientific">Hyphopichia burtonii NRRL Y-1933</name>
    <dbReference type="NCBI Taxonomy" id="984485"/>
    <lineage>
        <taxon>Eukaryota</taxon>
        <taxon>Fungi</taxon>
        <taxon>Dikarya</taxon>
        <taxon>Ascomycota</taxon>
        <taxon>Saccharomycotina</taxon>
        <taxon>Pichiomycetes</taxon>
        <taxon>Debaryomycetaceae</taxon>
        <taxon>Hyphopichia</taxon>
    </lineage>
</organism>
<comment type="similarity">
    <text evidence="3 11">Belongs to the mitochondrial carrier (TC 2.A.29) family.</text>
</comment>
<keyword evidence="8 12" id="KW-1133">Transmembrane helix</keyword>
<reference evidence="14" key="1">
    <citation type="submission" date="2016-05" db="EMBL/GenBank/DDBJ databases">
        <title>Comparative genomics of biotechnologically important yeasts.</title>
        <authorList>
            <consortium name="DOE Joint Genome Institute"/>
            <person name="Riley R."/>
            <person name="Haridas S."/>
            <person name="Wolfe K.H."/>
            <person name="Lopes M.R."/>
            <person name="Hittinger C.T."/>
            <person name="Goker M."/>
            <person name="Salamov A."/>
            <person name="Wisecaver J."/>
            <person name="Long T.M."/>
            <person name="Aerts A.L."/>
            <person name="Barry K."/>
            <person name="Choi C."/>
            <person name="Clum A."/>
            <person name="Coughlan A.Y."/>
            <person name="Deshpande S."/>
            <person name="Douglass A.P."/>
            <person name="Hanson S.J."/>
            <person name="Klenk H.-P."/>
            <person name="Labutti K."/>
            <person name="Lapidus A."/>
            <person name="Lindquist E."/>
            <person name="Lipzen A."/>
            <person name="Meier-Kolthoff J.P."/>
            <person name="Ohm R.A."/>
            <person name="Otillar R.P."/>
            <person name="Pangilinan J."/>
            <person name="Peng Y."/>
            <person name="Rokas A."/>
            <person name="Rosa C.A."/>
            <person name="Scheuner C."/>
            <person name="Sibirny A.A."/>
            <person name="Slot J.C."/>
            <person name="Stielow J.B."/>
            <person name="Sun H."/>
            <person name="Kurtzman C.P."/>
            <person name="Blackwell M."/>
            <person name="Grigoriev I.V."/>
            <person name="Jeffries T.W."/>
        </authorList>
    </citation>
    <scope>NUCLEOTIDE SEQUENCE [LARGE SCALE GENOMIC DNA]</scope>
    <source>
        <strain evidence="14">NRRL Y-1933</strain>
    </source>
</reference>
<dbReference type="GeneID" id="30998180"/>
<dbReference type="OrthoDB" id="428293at2759"/>
<dbReference type="PANTHER" id="PTHR45683">
    <property type="entry name" value="MITOCHONDRIAL NICOTINAMIDE ADENINE DINUCLEOTIDE TRANSPORTER 1-RELATED-RELATED"/>
    <property type="match status" value="1"/>
</dbReference>
<dbReference type="AlphaFoldDB" id="A0A1E4RHH2"/>
<comment type="function">
    <text evidence="1">Mitochondrial transporter that mediates uptake of thiamine pyrophosphate (ThPP) into mitochondria.</text>
</comment>
<evidence type="ECO:0000256" key="2">
    <source>
        <dbReference type="ARBA" id="ARBA00004141"/>
    </source>
</evidence>
<evidence type="ECO:0000256" key="1">
    <source>
        <dbReference type="ARBA" id="ARBA00002238"/>
    </source>
</evidence>
<dbReference type="Gene3D" id="1.50.40.10">
    <property type="entry name" value="Mitochondrial carrier domain"/>
    <property type="match status" value="1"/>
</dbReference>
<dbReference type="RefSeq" id="XP_020075767.1">
    <property type="nucleotide sequence ID" value="XM_020223631.1"/>
</dbReference>
<dbReference type="PROSITE" id="PS50920">
    <property type="entry name" value="SOLCAR"/>
    <property type="match status" value="3"/>
</dbReference>
<sequence>MNYDQAGKSPSLSKRQIEVLSGLSAGFSTTILTHPLDVIKIRLQLLSETSKTRFFALRNVIARVHESAAVEYKKSNGRFRLPYVVRQYYRGLTPNLVGNISAWSLYFTLYAEFKGMIKTSNATVNYFALSSLAGISTSLLTNPIWVLKTRILGTSRTETNAYKSIWDGIKQIYAKEGILSFWKGTIPSLFLVFQGSLQFTFYDHLKNWFQTGDERKLSTQQYIYSLALSKILSMSVMYPSQVVKSRLQNYNLTGEPRNIQSVCKNIWKNEGQWRGFYKGISANIFRVLPATCITFVVYESVKNNLA</sequence>
<keyword evidence="9 10" id="KW-0472">Membrane</keyword>
<feature type="repeat" description="Solcar" evidence="10">
    <location>
        <begin position="121"/>
        <end position="208"/>
    </location>
</feature>
<evidence type="ECO:0000256" key="12">
    <source>
        <dbReference type="SAM" id="Phobius"/>
    </source>
</evidence>
<dbReference type="SUPFAM" id="SSF103506">
    <property type="entry name" value="Mitochondrial carrier"/>
    <property type="match status" value="1"/>
</dbReference>
<gene>
    <name evidence="13" type="ORF">HYPBUDRAFT_7085</name>
</gene>
<evidence type="ECO:0000256" key="9">
    <source>
        <dbReference type="ARBA" id="ARBA00023136"/>
    </source>
</evidence>
<feature type="repeat" description="Solcar" evidence="10">
    <location>
        <begin position="217"/>
        <end position="304"/>
    </location>
</feature>
<feature type="transmembrane region" description="Helical" evidence="12">
    <location>
        <begin position="126"/>
        <end position="147"/>
    </location>
</feature>
<dbReference type="GO" id="GO:0005739">
    <property type="term" value="C:mitochondrion"/>
    <property type="evidence" value="ECO:0007669"/>
    <property type="project" value="EnsemblFungi"/>
</dbReference>
<evidence type="ECO:0000313" key="13">
    <source>
        <dbReference type="EMBL" id="ODV66700.1"/>
    </source>
</evidence>